<dbReference type="AlphaFoldDB" id="K5X4V4"/>
<accession>K5X4V4</accession>
<dbReference type="EMBL" id="JH971386">
    <property type="protein sequence ID" value="EKM82891.1"/>
    <property type="molecule type" value="Genomic_DNA"/>
</dbReference>
<dbReference type="OMA" id="AWKEHAS"/>
<dbReference type="GeneID" id="18826290"/>
<evidence type="ECO:0000256" key="1">
    <source>
        <dbReference type="SAM" id="MobiDB-lite"/>
    </source>
</evidence>
<dbReference type="RefSeq" id="XP_007326779.1">
    <property type="nucleotide sequence ID" value="XM_007326717.1"/>
</dbReference>
<dbReference type="OrthoDB" id="3271097at2759"/>
<proteinExistence type="predicted"/>
<feature type="compositionally biased region" description="Basic residues" evidence="1">
    <location>
        <begin position="74"/>
        <end position="85"/>
    </location>
</feature>
<feature type="compositionally biased region" description="Basic residues" evidence="1">
    <location>
        <begin position="29"/>
        <end position="38"/>
    </location>
</feature>
<feature type="region of interest" description="Disordered" evidence="1">
    <location>
        <begin position="484"/>
        <end position="649"/>
    </location>
</feature>
<reference evidence="3" key="1">
    <citation type="journal article" date="2012" name="Proc. Natl. Acad. Sci. U.S.A.">
        <title>Genome sequence of the button mushroom Agaricus bisporus reveals mechanisms governing adaptation to a humic-rich ecological niche.</title>
        <authorList>
            <person name="Morin E."/>
            <person name="Kohler A."/>
            <person name="Baker A.R."/>
            <person name="Foulongne-Oriol M."/>
            <person name="Lombard V."/>
            <person name="Nagy L.G."/>
            <person name="Ohm R.A."/>
            <person name="Patyshakuliyeva A."/>
            <person name="Brun A."/>
            <person name="Aerts A.L."/>
            <person name="Bailey A.M."/>
            <person name="Billette C."/>
            <person name="Coutinho P.M."/>
            <person name="Deakin G."/>
            <person name="Doddapaneni H."/>
            <person name="Floudas D."/>
            <person name="Grimwood J."/>
            <person name="Hilden K."/>
            <person name="Kuees U."/>
            <person name="LaButti K.M."/>
            <person name="Lapidus A."/>
            <person name="Lindquist E.A."/>
            <person name="Lucas S.M."/>
            <person name="Murat C."/>
            <person name="Riley R.W."/>
            <person name="Salamov A.A."/>
            <person name="Schmutz J."/>
            <person name="Subramanian V."/>
            <person name="Woesten H.A.B."/>
            <person name="Xu J."/>
            <person name="Eastwood D.C."/>
            <person name="Foster G.D."/>
            <person name="Sonnenberg A.S."/>
            <person name="Cullen D."/>
            <person name="de Vries R.P."/>
            <person name="Lundell T."/>
            <person name="Hibbett D.S."/>
            <person name="Henrissat B."/>
            <person name="Burton K.S."/>
            <person name="Kerrigan R.W."/>
            <person name="Challen M.P."/>
            <person name="Grigoriev I.V."/>
            <person name="Martin F."/>
        </authorList>
    </citation>
    <scope>NUCLEOTIDE SEQUENCE [LARGE SCALE GENOMIC DNA]</scope>
    <source>
        <strain evidence="3">JB137-S8 / ATCC MYA-4627 / FGSC 10392</strain>
    </source>
</reference>
<keyword evidence="3" id="KW-1185">Reference proteome</keyword>
<sequence length="649" mass="69794">MPLTRSAKKNTAPMPSDDAASRSLDVSNRHSKTMKAHKGSSGIPKGASVEEPAVLLQEEDLITSTLAWKEHASSKAKARSKKVKKTYAVSKDPTSITTSAEPSVLEEQGREVASVELSAPLKTKQVSKKASATRKKASTTRESTAVEEGFTTPLEESLEAGQMSPATTLDKSTASKEPSAASKEPSAASKKPSAASKKPSAASKESSAASKKSSSISKKPSTTSTKPSTVSKEAKASSATGKKGTVMPKKLPALDDFDHSTEATESTPTPKQSTTALKKSKAAPAMISGKEVPIMASKKSKATLQKPSTKKKQAPTATPTQSAPPVEPAASAPTPKTTSASAGSSNASTNETSGISKAILEEMERLKATIATQAAMLDKQQKTQAARPPDTEESFPLIPRPRPPYNLREAMGLKDNKELYNACRVVIGDALSDCLVLRHLKWREQDQTLVCKAKKYAKEKMPQLRRYERDWALDEIMSSINKNKRSYKSKLARKYTPPTRPASDDAIESRVLNGGETDRGQLENEGGSDDASNDGNGGDSQEEGSGDGEEETRVTEKRKLGAEESSQEEGDSDDAIEIFDDDDMQVVTDVERETDVEMEEMEGGLDEERLKKNGRDQLKRKLVDGENVDGGRKGKQKVPKRISNELLSR</sequence>
<feature type="compositionally biased region" description="Low complexity" evidence="1">
    <location>
        <begin position="171"/>
        <end position="231"/>
    </location>
</feature>
<evidence type="ECO:0000313" key="3">
    <source>
        <dbReference type="Proteomes" id="UP000008493"/>
    </source>
</evidence>
<feature type="compositionally biased region" description="Acidic residues" evidence="1">
    <location>
        <begin position="596"/>
        <end position="605"/>
    </location>
</feature>
<feature type="compositionally biased region" description="Acidic residues" evidence="1">
    <location>
        <begin position="540"/>
        <end position="550"/>
    </location>
</feature>
<feature type="compositionally biased region" description="Polar residues" evidence="1">
    <location>
        <begin position="263"/>
        <end position="277"/>
    </location>
</feature>
<feature type="region of interest" description="Disordered" evidence="1">
    <location>
        <begin position="69"/>
        <end position="403"/>
    </location>
</feature>
<feature type="compositionally biased region" description="Acidic residues" evidence="1">
    <location>
        <begin position="565"/>
        <end position="584"/>
    </location>
</feature>
<feature type="compositionally biased region" description="Low complexity" evidence="1">
    <location>
        <begin position="314"/>
        <end position="354"/>
    </location>
</feature>
<dbReference type="KEGG" id="abp:AGABI1DRAFT125357"/>
<feature type="compositionally biased region" description="Basic and acidic residues" evidence="1">
    <location>
        <begin position="551"/>
        <end position="562"/>
    </location>
</feature>
<evidence type="ECO:0000313" key="2">
    <source>
        <dbReference type="EMBL" id="EKM82891.1"/>
    </source>
</evidence>
<organism evidence="2 3">
    <name type="scientific">Agaricus bisporus var. burnettii (strain JB137-S8 / ATCC MYA-4627 / FGSC 10392)</name>
    <name type="common">White button mushroom</name>
    <dbReference type="NCBI Taxonomy" id="597362"/>
    <lineage>
        <taxon>Eukaryota</taxon>
        <taxon>Fungi</taxon>
        <taxon>Dikarya</taxon>
        <taxon>Basidiomycota</taxon>
        <taxon>Agaricomycotina</taxon>
        <taxon>Agaricomycetes</taxon>
        <taxon>Agaricomycetidae</taxon>
        <taxon>Agaricales</taxon>
        <taxon>Agaricineae</taxon>
        <taxon>Agaricaceae</taxon>
        <taxon>Agaricus</taxon>
    </lineage>
</organism>
<dbReference type="STRING" id="597362.K5X4V4"/>
<dbReference type="HOGENOM" id="CLU_422082_0_0_1"/>
<feature type="compositionally biased region" description="Basic residues" evidence="1">
    <location>
        <begin position="125"/>
        <end position="138"/>
    </location>
</feature>
<name>K5X4V4_AGABU</name>
<feature type="compositionally biased region" description="Basic and acidic residues" evidence="1">
    <location>
        <begin position="606"/>
        <end position="632"/>
    </location>
</feature>
<feature type="region of interest" description="Disordered" evidence="1">
    <location>
        <begin position="1"/>
        <end position="51"/>
    </location>
</feature>
<protein>
    <submittedName>
        <fullName evidence="2">Uncharacterized protein</fullName>
    </submittedName>
</protein>
<feature type="compositionally biased region" description="Basic residues" evidence="1">
    <location>
        <begin position="484"/>
        <end position="493"/>
    </location>
</feature>
<dbReference type="Proteomes" id="UP000008493">
    <property type="component" value="Unassembled WGS sequence"/>
</dbReference>
<feature type="compositionally biased region" description="Polar residues" evidence="1">
    <location>
        <begin position="92"/>
        <end position="101"/>
    </location>
</feature>
<feature type="compositionally biased region" description="Basic and acidic residues" evidence="1">
    <location>
        <begin position="252"/>
        <end position="262"/>
    </location>
</feature>
<gene>
    <name evidence="2" type="ORF">AGABI1DRAFT_125357</name>
</gene>
<dbReference type="InParanoid" id="K5X4V4"/>